<feature type="compositionally biased region" description="Basic residues" evidence="1">
    <location>
        <begin position="67"/>
        <end position="78"/>
    </location>
</feature>
<dbReference type="AlphaFoldDB" id="A0AAV6GDN3"/>
<evidence type="ECO:0000256" key="1">
    <source>
        <dbReference type="SAM" id="MobiDB-lite"/>
    </source>
</evidence>
<reference evidence="2" key="1">
    <citation type="submission" date="2020-10" db="EMBL/GenBank/DDBJ databases">
        <title>Chromosome-scale genome assembly of the Allis shad, Alosa alosa.</title>
        <authorList>
            <person name="Margot Z."/>
            <person name="Christophe K."/>
            <person name="Cabau C."/>
            <person name="Louis A."/>
            <person name="Berthelot C."/>
            <person name="Parey E."/>
            <person name="Roest Crollius H."/>
            <person name="Montfort J."/>
            <person name="Robinson-Rechavi M."/>
            <person name="Bucao C."/>
            <person name="Bouchez O."/>
            <person name="Gislard M."/>
            <person name="Lluch J."/>
            <person name="Milhes M."/>
            <person name="Lampietro C."/>
            <person name="Lopez Roques C."/>
            <person name="Donnadieu C."/>
            <person name="Braasch I."/>
            <person name="Desvignes T."/>
            <person name="Postlethwait J."/>
            <person name="Bobe J."/>
            <person name="Guiguen Y."/>
        </authorList>
    </citation>
    <scope>NUCLEOTIDE SEQUENCE</scope>
    <source>
        <strain evidence="2">M-15738</strain>
        <tissue evidence="2">Blood</tissue>
    </source>
</reference>
<name>A0AAV6GDN3_9TELE</name>
<protein>
    <submittedName>
        <fullName evidence="2">Uncharacterized protein</fullName>
    </submittedName>
</protein>
<gene>
    <name evidence="2" type="ORF">AALO_G00149080</name>
</gene>
<accession>A0AAV6GDN3</accession>
<organism evidence="2 3">
    <name type="scientific">Alosa alosa</name>
    <name type="common">allis shad</name>
    <dbReference type="NCBI Taxonomy" id="278164"/>
    <lineage>
        <taxon>Eukaryota</taxon>
        <taxon>Metazoa</taxon>
        <taxon>Chordata</taxon>
        <taxon>Craniata</taxon>
        <taxon>Vertebrata</taxon>
        <taxon>Euteleostomi</taxon>
        <taxon>Actinopterygii</taxon>
        <taxon>Neopterygii</taxon>
        <taxon>Teleostei</taxon>
        <taxon>Clupei</taxon>
        <taxon>Clupeiformes</taxon>
        <taxon>Clupeoidei</taxon>
        <taxon>Clupeidae</taxon>
        <taxon>Alosa</taxon>
    </lineage>
</organism>
<comment type="caution">
    <text evidence="2">The sequence shown here is derived from an EMBL/GenBank/DDBJ whole genome shotgun (WGS) entry which is preliminary data.</text>
</comment>
<evidence type="ECO:0000313" key="2">
    <source>
        <dbReference type="EMBL" id="KAG5273229.1"/>
    </source>
</evidence>
<sequence length="78" mass="9473">MENFRRLYARRRWKLSIRIVSLCNHLTRMMRKGQPKRQAALPGIVERTVAMFERDCESDQEEEVMYRKPRTRKRSSTS</sequence>
<dbReference type="Proteomes" id="UP000823561">
    <property type="component" value="Chromosome 11"/>
</dbReference>
<keyword evidence="3" id="KW-1185">Reference proteome</keyword>
<feature type="region of interest" description="Disordered" evidence="1">
    <location>
        <begin position="56"/>
        <end position="78"/>
    </location>
</feature>
<dbReference type="EMBL" id="JADWDJ010000011">
    <property type="protein sequence ID" value="KAG5273229.1"/>
    <property type="molecule type" value="Genomic_DNA"/>
</dbReference>
<evidence type="ECO:0000313" key="3">
    <source>
        <dbReference type="Proteomes" id="UP000823561"/>
    </source>
</evidence>
<proteinExistence type="predicted"/>